<evidence type="ECO:0000313" key="1">
    <source>
        <dbReference type="EMBL" id="MBA4672260.1"/>
    </source>
</evidence>
<proteinExistence type="predicted"/>
<name>A0A7C9ENC9_OPUST</name>
<accession>A0A7C9ENC9</accession>
<sequence length="118" mass="12385">MASIISSLDTASPPLRAASNAASLTMLARSAPTRPWVREAMRLQMSCLSSSKGMSLKCTASIFLLPSSSGSPTTTFLENRPGRQRAWSSASGLLVAAMTTTFASDSNPSISVSNWLSV</sequence>
<dbReference type="AlphaFoldDB" id="A0A7C9ENC9"/>
<protein>
    <submittedName>
        <fullName evidence="1">Uncharacterized protein</fullName>
    </submittedName>
</protein>
<dbReference type="EMBL" id="GISG01254734">
    <property type="protein sequence ID" value="MBA4672260.1"/>
    <property type="molecule type" value="Transcribed_RNA"/>
</dbReference>
<reference evidence="1" key="2">
    <citation type="submission" date="2020-07" db="EMBL/GenBank/DDBJ databases">
        <authorList>
            <person name="Vera ALvarez R."/>
            <person name="Arias-Moreno D.M."/>
            <person name="Jimenez-Jacinto V."/>
            <person name="Jimenez-Bremont J.F."/>
            <person name="Swaminathan K."/>
            <person name="Moose S.P."/>
            <person name="Guerrero-Gonzalez M.L."/>
            <person name="Marino-Ramirez L."/>
            <person name="Landsman D."/>
            <person name="Rodriguez-Kessler M."/>
            <person name="Delgado-Sanchez P."/>
        </authorList>
    </citation>
    <scope>NUCLEOTIDE SEQUENCE</scope>
    <source>
        <tissue evidence="1">Cladode</tissue>
    </source>
</reference>
<reference evidence="1" key="1">
    <citation type="journal article" date="2013" name="J. Plant Res.">
        <title>Effect of fungi and light on seed germination of three Opuntia species from semiarid lands of central Mexico.</title>
        <authorList>
            <person name="Delgado-Sanchez P."/>
            <person name="Jimenez-Bremont J.F."/>
            <person name="Guerrero-Gonzalez Mde L."/>
            <person name="Flores J."/>
        </authorList>
    </citation>
    <scope>NUCLEOTIDE SEQUENCE</scope>
    <source>
        <tissue evidence="1">Cladode</tissue>
    </source>
</reference>
<organism evidence="1">
    <name type="scientific">Opuntia streptacantha</name>
    <name type="common">Prickly pear cactus</name>
    <name type="synonym">Opuntia cardona</name>
    <dbReference type="NCBI Taxonomy" id="393608"/>
    <lineage>
        <taxon>Eukaryota</taxon>
        <taxon>Viridiplantae</taxon>
        <taxon>Streptophyta</taxon>
        <taxon>Embryophyta</taxon>
        <taxon>Tracheophyta</taxon>
        <taxon>Spermatophyta</taxon>
        <taxon>Magnoliopsida</taxon>
        <taxon>eudicotyledons</taxon>
        <taxon>Gunneridae</taxon>
        <taxon>Pentapetalae</taxon>
        <taxon>Caryophyllales</taxon>
        <taxon>Cactineae</taxon>
        <taxon>Cactaceae</taxon>
        <taxon>Opuntioideae</taxon>
        <taxon>Opuntia</taxon>
    </lineage>
</organism>